<dbReference type="Proteomes" id="UP000694426">
    <property type="component" value="Unplaced"/>
</dbReference>
<evidence type="ECO:0000256" key="1">
    <source>
        <dbReference type="ARBA" id="ARBA00004496"/>
    </source>
</evidence>
<feature type="coiled-coil region" evidence="4">
    <location>
        <begin position="472"/>
        <end position="669"/>
    </location>
</feature>
<accession>A0A8B9CAV7</accession>
<proteinExistence type="predicted"/>
<gene>
    <name evidence="5" type="primary">CCDC18</name>
</gene>
<keyword evidence="3 4" id="KW-0175">Coiled coil</keyword>
<dbReference type="GO" id="GO:0005737">
    <property type="term" value="C:cytoplasm"/>
    <property type="evidence" value="ECO:0007669"/>
    <property type="project" value="UniProtKB-SubCell"/>
</dbReference>
<feature type="coiled-coil region" evidence="4">
    <location>
        <begin position="15"/>
        <end position="49"/>
    </location>
</feature>
<feature type="coiled-coil region" evidence="4">
    <location>
        <begin position="416"/>
        <end position="443"/>
    </location>
</feature>
<keyword evidence="6" id="KW-1185">Reference proteome</keyword>
<dbReference type="PANTHER" id="PTHR18875:SF8">
    <property type="entry name" value="COILED-COIL DOMAIN-CONTAINING PROTEIN 18"/>
    <property type="match status" value="1"/>
</dbReference>
<feature type="coiled-coil region" evidence="4">
    <location>
        <begin position="705"/>
        <end position="885"/>
    </location>
</feature>
<dbReference type="GeneTree" id="ENSGT00940000153190"/>
<reference evidence="5" key="1">
    <citation type="submission" date="2025-08" db="UniProtKB">
        <authorList>
            <consortium name="Ensembl"/>
        </authorList>
    </citation>
    <scope>IDENTIFICATION</scope>
</reference>
<keyword evidence="2" id="KW-0963">Cytoplasm</keyword>
<comment type="subcellular location">
    <subcellularLocation>
        <location evidence="1">Cytoplasm</location>
    </subcellularLocation>
</comment>
<organism evidence="5 6">
    <name type="scientific">Anser brachyrhynchus</name>
    <name type="common">Pink-footed goose</name>
    <dbReference type="NCBI Taxonomy" id="132585"/>
    <lineage>
        <taxon>Eukaryota</taxon>
        <taxon>Metazoa</taxon>
        <taxon>Chordata</taxon>
        <taxon>Craniata</taxon>
        <taxon>Vertebrata</taxon>
        <taxon>Euteleostomi</taxon>
        <taxon>Archelosauria</taxon>
        <taxon>Archosauria</taxon>
        <taxon>Dinosauria</taxon>
        <taxon>Saurischia</taxon>
        <taxon>Theropoda</taxon>
        <taxon>Coelurosauria</taxon>
        <taxon>Aves</taxon>
        <taxon>Neognathae</taxon>
        <taxon>Galloanserae</taxon>
        <taxon>Anseriformes</taxon>
        <taxon>Anatidae</taxon>
        <taxon>Anserinae</taxon>
        <taxon>Anser</taxon>
    </lineage>
</organism>
<feature type="coiled-coil region" evidence="4">
    <location>
        <begin position="939"/>
        <end position="1015"/>
    </location>
</feature>
<dbReference type="PANTHER" id="PTHR18875">
    <property type="entry name" value="SARCOMA ANTIGEN NY-SAR-24/CYTOSKELETAL PROTEIN SOJO"/>
    <property type="match status" value="1"/>
</dbReference>
<dbReference type="AlphaFoldDB" id="A0A8B9CAV7"/>
<protein>
    <submittedName>
        <fullName evidence="5">Coiled-coil domain containing 18</fullName>
    </submittedName>
</protein>
<dbReference type="Gene3D" id="1.10.287.1490">
    <property type="match status" value="1"/>
</dbReference>
<reference evidence="5" key="2">
    <citation type="submission" date="2025-09" db="UniProtKB">
        <authorList>
            <consortium name="Ensembl"/>
        </authorList>
    </citation>
    <scope>IDENTIFICATION</scope>
</reference>
<sequence>VPMECTVWTRSESADEELVANVQSLRDQLRRTEKSLQSLGEELSRYECVWELRVFASVSSKGIYASTNEALNMFVFQIFYLESTLGTRLVSIPKLEERIVNLEAEVSAQDKILRDAEDKLEQSQKTIMERESMLHRYKKDYKNLKMELIEQSKQGKRTEQQRNEALLNAEELTRVFKKYNEKIIEKLEKVQAEKEALEKYLMNCEKEKEKLNENCISYRKDLDILEEQLRKLRKENHNTKEEIKTLEAKNAEMVSVLSQSNQKILELESELSEKETILKEKNALISENTKLKALTAQQHNRLKLCHQEIEDSREEVNVLETIISQLSLSTSEERVQIILNNYLFLYNSIELAMKEAEIRKPHADLTVCNIEHLLDDNERQEKSRLCGLETEPVKLIRDQGGKLAKKLHSFNTHIMTKQFEKERQRFKKEIEELCIKLTKIDDENSFLKTSMAQSASQFQIIQEELLEKASKTNSLEQEIVKKSSQLLALEKQLEEKAVTYSAAAARNTELEQELMGKNSRIRELETTVSEEHEQITSAFEKAKLVHLEQHREMEKQIELLQTQLDKKHQQLVQQEKTISVLQQDVIHKQHHIESLDELLIESREEVKKQNIKKDEGLKILQSRLTEQTIKVKQLESALDICKEELALFLSQSEENKEMFENQLKKKSEEVFYLQKEIKLKGHDLQDTSEQNIILQQTLHHHQQMLQQETIRNGELEDNQTKLEKQVSTLEQELQKQKARAEDELRKVEQKLCLASQEADLNRMKVDELNSIIRQIKLEMDQYKNELTIMEKEVVQLKRDAEDKAMQINQLDITLKEAQSELNEKTNEDKLLQSETCHREALQKIVELEYALQNANEELKITLTQLQELQEALQNAQSSLEEKHVAVMSLTAELRYCKGEMEDKKQELLDMDQALKERNWELKQRAAQITQLDMTVREHRGEMEQQIIQLESNLEKSELEVKECNKQIESLENKLQHSKDELREKEFEILQRDQEINQLKKKIERKQQSLERVKNQGNCIGDQYKEALDLGQQLKLEREQLQHTHSELAETRRMLVQAQREADRLSHELEELNHLSQEKESRANRLAEELGAAKVHEAQLEVQMQSEINRLSAEICSLKDACQREKCAHLKDQAKRQIPTQHQKFGSYYLSGQLQQMKRDLAEAQDTVTNLQQQLQVRDEMFHAASEALLEVRENISYL</sequence>
<evidence type="ECO:0000256" key="4">
    <source>
        <dbReference type="SAM" id="Coils"/>
    </source>
</evidence>
<feature type="coiled-coil region" evidence="4">
    <location>
        <begin position="1040"/>
        <end position="1088"/>
    </location>
</feature>
<evidence type="ECO:0000313" key="5">
    <source>
        <dbReference type="Ensembl" id="ENSABRP00000016955.1"/>
    </source>
</evidence>
<evidence type="ECO:0000313" key="6">
    <source>
        <dbReference type="Proteomes" id="UP000694426"/>
    </source>
</evidence>
<evidence type="ECO:0000256" key="2">
    <source>
        <dbReference type="ARBA" id="ARBA00022490"/>
    </source>
</evidence>
<feature type="coiled-coil region" evidence="4">
    <location>
        <begin position="92"/>
        <end position="284"/>
    </location>
</feature>
<name>A0A8B9CAV7_9AVES</name>
<dbReference type="Ensembl" id="ENSABRT00000024109.1">
    <property type="protein sequence ID" value="ENSABRP00000016955.1"/>
    <property type="gene ID" value="ENSABRG00000014813.1"/>
</dbReference>
<evidence type="ECO:0000256" key="3">
    <source>
        <dbReference type="ARBA" id="ARBA00023054"/>
    </source>
</evidence>